<evidence type="ECO:0000313" key="1">
    <source>
        <dbReference type="EMBL" id="WAC10685.1"/>
    </source>
</evidence>
<dbReference type="Proteomes" id="UP001164653">
    <property type="component" value="Chromosome"/>
</dbReference>
<gene>
    <name evidence="1" type="ORF">ON006_23445</name>
</gene>
<dbReference type="Pfam" id="PF08843">
    <property type="entry name" value="AbiEii"/>
    <property type="match status" value="1"/>
</dbReference>
<proteinExistence type="predicted"/>
<keyword evidence="2" id="KW-1185">Reference proteome</keyword>
<evidence type="ECO:0000313" key="2">
    <source>
        <dbReference type="Proteomes" id="UP001164653"/>
    </source>
</evidence>
<dbReference type="RefSeq" id="WP_244822451.1">
    <property type="nucleotide sequence ID" value="NZ_CP112998.1"/>
</dbReference>
<protein>
    <submittedName>
        <fullName evidence="1">Nucleotidyl transferase AbiEii/AbiGii toxin family protein</fullName>
    </submittedName>
</protein>
<keyword evidence="1" id="KW-0808">Transferase</keyword>
<accession>A0A9E8N6G2</accession>
<dbReference type="EMBL" id="CP112998">
    <property type="protein sequence ID" value="WAC10685.1"/>
    <property type="molecule type" value="Genomic_DNA"/>
</dbReference>
<name>A0A9E8N6G2_9BACT</name>
<dbReference type="AlphaFoldDB" id="A0A9E8N6G2"/>
<sequence length="211" mass="24121">MLCKDPFIIDPGTFQLIQQIQATPGFSEFYLVGGTSLALQIGHRNSIDIDLFTAGDFVTDDIVEFLQPFFNVEVSSKRNLNSLFTFINNVKVDFIRHNYSLIKSPKIEDGITFLSAEDISAMKLNAIINSGKRLKDFVDIYFLLEHFSLNQIISFFETKYPHMNAVIALKSLSYFDDIDPQLDPPKMKKKLSAGQIQRRIEQAILNRDILF</sequence>
<reference evidence="1" key="1">
    <citation type="submission" date="2022-11" db="EMBL/GenBank/DDBJ databases">
        <title>Dyadobacter pollutisoli sp. nov., isolated from plastic dumped soil.</title>
        <authorList>
            <person name="Kim J.M."/>
            <person name="Kim K.R."/>
            <person name="Lee J.K."/>
            <person name="Hao L."/>
            <person name="Jeon C.O."/>
        </authorList>
    </citation>
    <scope>NUCLEOTIDE SEQUENCE</scope>
    <source>
        <strain evidence="1">U1</strain>
    </source>
</reference>
<organism evidence="1 2">
    <name type="scientific">Dyadobacter pollutisoli</name>
    <dbReference type="NCBI Taxonomy" id="2910158"/>
    <lineage>
        <taxon>Bacteria</taxon>
        <taxon>Pseudomonadati</taxon>
        <taxon>Bacteroidota</taxon>
        <taxon>Cytophagia</taxon>
        <taxon>Cytophagales</taxon>
        <taxon>Spirosomataceae</taxon>
        <taxon>Dyadobacter</taxon>
    </lineage>
</organism>
<dbReference type="GO" id="GO:0016740">
    <property type="term" value="F:transferase activity"/>
    <property type="evidence" value="ECO:0007669"/>
    <property type="project" value="UniProtKB-KW"/>
</dbReference>
<dbReference type="InterPro" id="IPR014942">
    <property type="entry name" value="AbiEii"/>
</dbReference>
<dbReference type="KEGG" id="dpf:ON006_23445"/>